<evidence type="ECO:0000256" key="1">
    <source>
        <dbReference type="SAM" id="MobiDB-lite"/>
    </source>
</evidence>
<reference evidence="3" key="2">
    <citation type="journal article" date="2023" name="IMA Fungus">
        <title>Comparative genomic study of the Penicillium genus elucidates a diverse pangenome and 15 lateral gene transfer events.</title>
        <authorList>
            <person name="Petersen C."/>
            <person name="Sorensen T."/>
            <person name="Nielsen M.R."/>
            <person name="Sondergaard T.E."/>
            <person name="Sorensen J.L."/>
            <person name="Fitzpatrick D.A."/>
            <person name="Frisvad J.C."/>
            <person name="Nielsen K.L."/>
        </authorList>
    </citation>
    <scope>NUCLEOTIDE SEQUENCE</scope>
    <source>
        <strain evidence="3">IBT 3081</strain>
    </source>
</reference>
<keyword evidence="4" id="KW-1185">Reference proteome</keyword>
<feature type="compositionally biased region" description="Basic residues" evidence="1">
    <location>
        <begin position="124"/>
        <end position="138"/>
    </location>
</feature>
<sequence>MPPPSKSSPPPSPPTAPRTKRGLCLKYPPSKAPLPKRREGVPLRASRPGHLANWRVFKLVILSPLWGVSSLTTGAEGALPGVLPFESPGSSRLALGRPLRARLRLTLLSILRPPRQTGQLPRRANWRPRPPRPTRRPRPAPLLGPRRATGGPLAPGPEDQGPPVARGGVGNGAPGYPTARVTLPGPQP</sequence>
<evidence type="ECO:0000313" key="3">
    <source>
        <dbReference type="EMBL" id="KAJ5359762.1"/>
    </source>
</evidence>
<comment type="caution">
    <text evidence="3">The sequence shown here is derived from an EMBL/GenBank/DDBJ whole genome shotgun (WGS) entry which is preliminary data.</text>
</comment>
<protein>
    <submittedName>
        <fullName evidence="3">Uncharacterized protein</fullName>
    </submittedName>
</protein>
<dbReference type="AlphaFoldDB" id="A0A9W9RGT0"/>
<dbReference type="EMBL" id="JAPZBT010000004">
    <property type="protein sequence ID" value="KAJ5359762.1"/>
    <property type="molecule type" value="Genomic_DNA"/>
</dbReference>
<dbReference type="RefSeq" id="XP_056575248.1">
    <property type="nucleotide sequence ID" value="XM_056726676.1"/>
</dbReference>
<dbReference type="GeneID" id="81465859"/>
<evidence type="ECO:0000313" key="2">
    <source>
        <dbReference type="EMBL" id="KAJ5359756.1"/>
    </source>
</evidence>
<feature type="compositionally biased region" description="Low complexity" evidence="1">
    <location>
        <begin position="114"/>
        <end position="123"/>
    </location>
</feature>
<proteinExistence type="predicted"/>
<feature type="region of interest" description="Disordered" evidence="1">
    <location>
        <begin position="114"/>
        <end position="188"/>
    </location>
</feature>
<reference evidence="3" key="1">
    <citation type="submission" date="2022-12" db="EMBL/GenBank/DDBJ databases">
        <authorList>
            <person name="Petersen C."/>
        </authorList>
    </citation>
    <scope>NUCLEOTIDE SEQUENCE</scope>
    <source>
        <strain evidence="3">IBT 3081</strain>
    </source>
</reference>
<dbReference type="EMBL" id="JAPZBT010000004">
    <property type="protein sequence ID" value="KAJ5359756.1"/>
    <property type="molecule type" value="Genomic_DNA"/>
</dbReference>
<accession>A0A9W9RGT0</accession>
<name>A0A9W9RGT0_9EURO</name>
<dbReference type="Proteomes" id="UP001147752">
    <property type="component" value="Unassembled WGS sequence"/>
</dbReference>
<feature type="region of interest" description="Disordered" evidence="1">
    <location>
        <begin position="1"/>
        <end position="41"/>
    </location>
</feature>
<gene>
    <name evidence="2" type="ORF">N7517_008947</name>
    <name evidence="3" type="ORF">N7517_008953</name>
</gene>
<evidence type="ECO:0000313" key="4">
    <source>
        <dbReference type="Proteomes" id="UP001147752"/>
    </source>
</evidence>
<organism evidence="3 4">
    <name type="scientific">Penicillium concentricum</name>
    <dbReference type="NCBI Taxonomy" id="293559"/>
    <lineage>
        <taxon>Eukaryota</taxon>
        <taxon>Fungi</taxon>
        <taxon>Dikarya</taxon>
        <taxon>Ascomycota</taxon>
        <taxon>Pezizomycotina</taxon>
        <taxon>Eurotiomycetes</taxon>
        <taxon>Eurotiomycetidae</taxon>
        <taxon>Eurotiales</taxon>
        <taxon>Aspergillaceae</taxon>
        <taxon>Penicillium</taxon>
    </lineage>
</organism>
<feature type="compositionally biased region" description="Pro residues" evidence="1">
    <location>
        <begin position="1"/>
        <end position="16"/>
    </location>
</feature>